<dbReference type="GO" id="GO:0016020">
    <property type="term" value="C:membrane"/>
    <property type="evidence" value="ECO:0007669"/>
    <property type="project" value="UniProtKB-SubCell"/>
</dbReference>
<keyword evidence="11" id="KW-1133">Transmembrane helix</keyword>
<keyword evidence="19" id="KW-1185">Reference proteome</keyword>
<evidence type="ECO:0000259" key="17">
    <source>
        <dbReference type="Pfam" id="PF08245"/>
    </source>
</evidence>
<dbReference type="Pfam" id="PF02875">
    <property type="entry name" value="Mur_ligase_C"/>
    <property type="match status" value="1"/>
</dbReference>
<organism evidence="18 19">
    <name type="scientific">Pseudolycoriella hygida</name>
    <dbReference type="NCBI Taxonomy" id="35572"/>
    <lineage>
        <taxon>Eukaryota</taxon>
        <taxon>Metazoa</taxon>
        <taxon>Ecdysozoa</taxon>
        <taxon>Arthropoda</taxon>
        <taxon>Hexapoda</taxon>
        <taxon>Insecta</taxon>
        <taxon>Pterygota</taxon>
        <taxon>Neoptera</taxon>
        <taxon>Endopterygota</taxon>
        <taxon>Diptera</taxon>
        <taxon>Nematocera</taxon>
        <taxon>Sciaroidea</taxon>
        <taxon>Sciaridae</taxon>
        <taxon>Pseudolycoriella</taxon>
    </lineage>
</organism>
<dbReference type="Gene3D" id="3.40.1390.10">
    <property type="entry name" value="MurE/MurF, N-terminal domain"/>
    <property type="match status" value="1"/>
</dbReference>
<evidence type="ECO:0000256" key="7">
    <source>
        <dbReference type="ARBA" id="ARBA00022741"/>
    </source>
</evidence>
<keyword evidence="2" id="KW-0963">Cytoplasm</keyword>
<evidence type="ECO:0000256" key="15">
    <source>
        <dbReference type="ARBA" id="ARBA00031461"/>
    </source>
</evidence>
<keyword evidence="6" id="KW-0812">Transmembrane</keyword>
<dbReference type="GO" id="GO:0005524">
    <property type="term" value="F:ATP binding"/>
    <property type="evidence" value="ECO:0007669"/>
    <property type="project" value="UniProtKB-KW"/>
</dbReference>
<evidence type="ECO:0000256" key="12">
    <source>
        <dbReference type="ARBA" id="ARBA00023136"/>
    </source>
</evidence>
<dbReference type="InterPro" id="IPR036565">
    <property type="entry name" value="Mur-like_cat_sf"/>
</dbReference>
<evidence type="ECO:0000313" key="19">
    <source>
        <dbReference type="Proteomes" id="UP001151699"/>
    </source>
</evidence>
<dbReference type="Gene3D" id="3.40.1190.10">
    <property type="entry name" value="Mur-like, catalytic domain"/>
    <property type="match status" value="1"/>
</dbReference>
<keyword evidence="3 18" id="KW-0436">Ligase</keyword>
<dbReference type="NCBIfam" id="TIGR01143">
    <property type="entry name" value="murF"/>
    <property type="match status" value="1"/>
</dbReference>
<dbReference type="InterPro" id="IPR051046">
    <property type="entry name" value="MurCDEF_CellWall_CoF430Synth"/>
</dbReference>
<dbReference type="PANTHER" id="PTHR43024">
    <property type="entry name" value="UDP-N-ACETYLMURAMOYL-TRIPEPTIDE--D-ALANYL-D-ALANINE LIGASE"/>
    <property type="match status" value="1"/>
</dbReference>
<feature type="domain" description="Mur ligase central" evidence="17">
    <location>
        <begin position="104"/>
        <end position="294"/>
    </location>
</feature>
<keyword evidence="14" id="KW-0961">Cell wall biogenesis/degradation</keyword>
<dbReference type="InterPro" id="IPR005863">
    <property type="entry name" value="UDP-N-AcMur_synth"/>
</dbReference>
<feature type="non-terminal residue" evidence="18">
    <location>
        <position position="1"/>
    </location>
</feature>
<evidence type="ECO:0000256" key="4">
    <source>
        <dbReference type="ARBA" id="ARBA00022618"/>
    </source>
</evidence>
<comment type="subcellular location">
    <subcellularLocation>
        <location evidence="1">Membrane</location>
        <topology evidence="1">Multi-pass membrane protein</topology>
    </subcellularLocation>
</comment>
<dbReference type="Pfam" id="PF00953">
    <property type="entry name" value="Glycos_transf_4"/>
    <property type="match status" value="1"/>
</dbReference>
<evidence type="ECO:0000256" key="1">
    <source>
        <dbReference type="ARBA" id="ARBA00004141"/>
    </source>
</evidence>
<dbReference type="SUPFAM" id="SSF53623">
    <property type="entry name" value="MurD-like peptide ligases, catalytic domain"/>
    <property type="match status" value="1"/>
</dbReference>
<dbReference type="InterPro" id="IPR035911">
    <property type="entry name" value="MurE/MurF_N"/>
</dbReference>
<gene>
    <name evidence="18" type="primary">murF</name>
    <name evidence="18" type="ORF">Bhyg_00260</name>
</gene>
<evidence type="ECO:0000256" key="10">
    <source>
        <dbReference type="ARBA" id="ARBA00022984"/>
    </source>
</evidence>
<evidence type="ECO:0000256" key="13">
    <source>
        <dbReference type="ARBA" id="ARBA00023306"/>
    </source>
</evidence>
<evidence type="ECO:0000313" key="18">
    <source>
        <dbReference type="EMBL" id="KAJ6645059.1"/>
    </source>
</evidence>
<dbReference type="InterPro" id="IPR013221">
    <property type="entry name" value="Mur_ligase_cen"/>
</dbReference>
<dbReference type="InterPro" id="IPR036615">
    <property type="entry name" value="Mur_ligase_C_dom_sf"/>
</dbReference>
<dbReference type="SUPFAM" id="SSF53244">
    <property type="entry name" value="MurD-like peptide ligases, peptide-binding domain"/>
    <property type="match status" value="1"/>
</dbReference>
<comment type="caution">
    <text evidence="18">The sequence shown here is derived from an EMBL/GenBank/DDBJ whole genome shotgun (WGS) entry which is preliminary data.</text>
</comment>
<keyword evidence="9" id="KW-0133">Cell shape</keyword>
<dbReference type="Pfam" id="PF08245">
    <property type="entry name" value="Mur_ligase_M"/>
    <property type="match status" value="1"/>
</dbReference>
<dbReference type="OrthoDB" id="7627253at2759"/>
<accession>A0A9Q0N7L3</accession>
<dbReference type="GO" id="GO:0008360">
    <property type="term" value="P:regulation of cell shape"/>
    <property type="evidence" value="ECO:0007669"/>
    <property type="project" value="UniProtKB-KW"/>
</dbReference>
<dbReference type="Proteomes" id="UP001151699">
    <property type="component" value="Chromosome A"/>
</dbReference>
<dbReference type="Gene3D" id="3.90.190.20">
    <property type="entry name" value="Mur ligase, C-terminal domain"/>
    <property type="match status" value="1"/>
</dbReference>
<keyword evidence="4" id="KW-0132">Cell division</keyword>
<evidence type="ECO:0000256" key="14">
    <source>
        <dbReference type="ARBA" id="ARBA00023316"/>
    </source>
</evidence>
<keyword evidence="7" id="KW-0547">Nucleotide-binding</keyword>
<dbReference type="InterPro" id="IPR000715">
    <property type="entry name" value="Glycosyl_transferase_4"/>
</dbReference>
<dbReference type="PANTHER" id="PTHR43024:SF1">
    <property type="entry name" value="UDP-N-ACETYLMURAMOYL-TRIPEPTIDE--D-ALANYL-D-ALANINE LIGASE"/>
    <property type="match status" value="1"/>
</dbReference>
<dbReference type="GO" id="GO:0047480">
    <property type="term" value="F:UDP-N-acetylmuramoyl-tripeptide-D-alanyl-D-alanine ligase activity"/>
    <property type="evidence" value="ECO:0007669"/>
    <property type="project" value="InterPro"/>
</dbReference>
<evidence type="ECO:0000256" key="9">
    <source>
        <dbReference type="ARBA" id="ARBA00022960"/>
    </source>
</evidence>
<keyword evidence="5" id="KW-0808">Transferase</keyword>
<dbReference type="SUPFAM" id="SSF63418">
    <property type="entry name" value="MurE/MurF N-terminal domain"/>
    <property type="match status" value="1"/>
</dbReference>
<dbReference type="HAMAP" id="MF_02019">
    <property type="entry name" value="MurF"/>
    <property type="match status" value="1"/>
</dbReference>
<reference evidence="18" key="1">
    <citation type="submission" date="2022-07" db="EMBL/GenBank/DDBJ databases">
        <authorList>
            <person name="Trinca V."/>
            <person name="Uliana J.V.C."/>
            <person name="Torres T.T."/>
            <person name="Ward R.J."/>
            <person name="Monesi N."/>
        </authorList>
    </citation>
    <scope>NUCLEOTIDE SEQUENCE</scope>
    <source>
        <strain evidence="18">HSMRA1968</strain>
        <tissue evidence="18">Whole embryos</tissue>
    </source>
</reference>
<keyword evidence="12" id="KW-0472">Membrane</keyword>
<keyword evidence="13" id="KW-0131">Cell cycle</keyword>
<evidence type="ECO:0000256" key="5">
    <source>
        <dbReference type="ARBA" id="ARBA00022679"/>
    </source>
</evidence>
<name>A0A9Q0N7L3_9DIPT</name>
<dbReference type="GO" id="GO:0071555">
    <property type="term" value="P:cell wall organization"/>
    <property type="evidence" value="ECO:0007669"/>
    <property type="project" value="UniProtKB-KW"/>
</dbReference>
<sequence length="523" mass="57395">MIWSAKDLNSCLEVEVHPDIFGCQIQFNSKDVAPGEIFIALKGNGDGHDHVFDALLRGANAVIISRALPGIASNKMIMVPDTQLALLKMAQYKRQKSKAIFIAVTGSSGKTGTKEAIKSVLSHFAPTFASRGNFNNYLGVLINLASLPDNTEYAVFELGMNHAGEIAQLTQIIKPDISLITTISEAHLEFFSSTLDIADAKCEIFANMAKDGVAIINIDNEHYNRVLDNLKRLSIGNIFTFGKAVAANSRLVYYNLQQEQVHLKYAITHKAFNKEIEVSMPLIPKHSALNYAAILQIVAVLNQDLEIAGLQLAKILPLEGRGKVIKAEYNNLNFEIICDYYNANPESLKASLLYLKQFSGKEKIAIIGDMLELGKHSVELHQSLVPALIASRAKKIWLVGDYTRYIYDLLPAEIASQHFNNVELLIENLNALLSGNELMLIKGPKIIRFLQNLQKYGQPIRDDGPETHKAKAGAGLGFLWFNAQPAEIFMGDTGSLSLGSALGIISVIAKHEIVLAIIGGLFV</sequence>
<evidence type="ECO:0000259" key="16">
    <source>
        <dbReference type="Pfam" id="PF02875"/>
    </source>
</evidence>
<proteinExistence type="inferred from homology"/>
<evidence type="ECO:0000256" key="8">
    <source>
        <dbReference type="ARBA" id="ARBA00022840"/>
    </source>
</evidence>
<evidence type="ECO:0000256" key="6">
    <source>
        <dbReference type="ARBA" id="ARBA00022692"/>
    </source>
</evidence>
<dbReference type="EMBL" id="WJQU01000001">
    <property type="protein sequence ID" value="KAJ6645059.1"/>
    <property type="molecule type" value="Genomic_DNA"/>
</dbReference>
<dbReference type="InterPro" id="IPR004101">
    <property type="entry name" value="Mur_ligase_C"/>
</dbReference>
<keyword evidence="10" id="KW-0573">Peptidoglycan synthesis</keyword>
<protein>
    <recommendedName>
        <fullName evidence="15">UDP-MurNAc-pentapeptide synthetase</fullName>
    </recommendedName>
</protein>
<dbReference type="GO" id="GO:0051301">
    <property type="term" value="P:cell division"/>
    <property type="evidence" value="ECO:0007669"/>
    <property type="project" value="UniProtKB-KW"/>
</dbReference>
<evidence type="ECO:0000256" key="2">
    <source>
        <dbReference type="ARBA" id="ARBA00022490"/>
    </source>
</evidence>
<evidence type="ECO:0000256" key="3">
    <source>
        <dbReference type="ARBA" id="ARBA00022598"/>
    </source>
</evidence>
<keyword evidence="8" id="KW-0067">ATP-binding</keyword>
<dbReference type="GO" id="GO:0016780">
    <property type="term" value="F:phosphotransferase activity, for other substituted phosphate groups"/>
    <property type="evidence" value="ECO:0007669"/>
    <property type="project" value="InterPro"/>
</dbReference>
<evidence type="ECO:0000256" key="11">
    <source>
        <dbReference type="ARBA" id="ARBA00022989"/>
    </source>
</evidence>
<feature type="domain" description="Mur ligase C-terminal" evidence="16">
    <location>
        <begin position="333"/>
        <end position="443"/>
    </location>
</feature>
<dbReference type="AlphaFoldDB" id="A0A9Q0N7L3"/>